<evidence type="ECO:0000313" key="17">
    <source>
        <dbReference type="Proteomes" id="UP001168613"/>
    </source>
</evidence>
<gene>
    <name evidence="15" type="primary">kdkA</name>
    <name evidence="16" type="ORF">LMS43_16065</name>
</gene>
<evidence type="ECO:0000256" key="5">
    <source>
        <dbReference type="ARBA" id="ARBA00022475"/>
    </source>
</evidence>
<evidence type="ECO:0000256" key="11">
    <source>
        <dbReference type="ARBA" id="ARBA00022985"/>
    </source>
</evidence>
<keyword evidence="7 15" id="KW-0808">Transferase</keyword>
<dbReference type="InterPro" id="IPR011009">
    <property type="entry name" value="Kinase-like_dom_sf"/>
</dbReference>
<keyword evidence="9 15" id="KW-0418">Kinase</keyword>
<dbReference type="Proteomes" id="UP001168613">
    <property type="component" value="Unassembled WGS sequence"/>
</dbReference>
<dbReference type="EMBL" id="JAJHNU010000005">
    <property type="protein sequence ID" value="MDN4122805.1"/>
    <property type="molecule type" value="Genomic_DNA"/>
</dbReference>
<keyword evidence="6 15" id="KW-0997">Cell inner membrane</keyword>
<evidence type="ECO:0000256" key="4">
    <source>
        <dbReference type="ARBA" id="ARBA00011988"/>
    </source>
</evidence>
<evidence type="ECO:0000256" key="2">
    <source>
        <dbReference type="ARBA" id="ARBA00004713"/>
    </source>
</evidence>
<dbReference type="EC" id="2.7.1.166" evidence="4 15"/>
<proteinExistence type="inferred from homology"/>
<dbReference type="SUPFAM" id="SSF56112">
    <property type="entry name" value="Protein kinase-like (PK-like)"/>
    <property type="match status" value="1"/>
</dbReference>
<keyword evidence="17" id="KW-1185">Reference proteome</keyword>
<dbReference type="HAMAP" id="MF_00521">
    <property type="entry name" value="KDO_kinase"/>
    <property type="match status" value="1"/>
</dbReference>
<organism evidence="16 17">
    <name type="scientific">Alcaligenes endophyticus</name>
    <dbReference type="NCBI Taxonomy" id="1929088"/>
    <lineage>
        <taxon>Bacteria</taxon>
        <taxon>Pseudomonadati</taxon>
        <taxon>Pseudomonadota</taxon>
        <taxon>Betaproteobacteria</taxon>
        <taxon>Burkholderiales</taxon>
        <taxon>Alcaligenaceae</taxon>
        <taxon>Alcaligenes</taxon>
    </lineage>
</organism>
<keyword evidence="8 15" id="KW-0547">Nucleotide-binding</keyword>
<comment type="subcellular location">
    <subcellularLocation>
        <location evidence="1 15">Cell inner membrane</location>
        <topology evidence="1 15">Peripheral membrane protein</topology>
        <orientation evidence="1 15">Cytoplasmic side</orientation>
    </subcellularLocation>
</comment>
<comment type="catalytic activity">
    <reaction evidence="14 15">
        <text>an alpha-Kdo-(2-&gt;6)-lipid IVA + ATP = a 4-O-phospho-alpha-Kdo-(2-&gt;6)-lipid IVA + ADP + H(+)</text>
        <dbReference type="Rhea" id="RHEA:74271"/>
        <dbReference type="ChEBI" id="CHEBI:15378"/>
        <dbReference type="ChEBI" id="CHEBI:30616"/>
        <dbReference type="ChEBI" id="CHEBI:176428"/>
        <dbReference type="ChEBI" id="CHEBI:193140"/>
        <dbReference type="ChEBI" id="CHEBI:456216"/>
        <dbReference type="EC" id="2.7.1.166"/>
    </reaction>
</comment>
<evidence type="ECO:0000256" key="8">
    <source>
        <dbReference type="ARBA" id="ARBA00022741"/>
    </source>
</evidence>
<evidence type="ECO:0000256" key="9">
    <source>
        <dbReference type="ARBA" id="ARBA00022777"/>
    </source>
</evidence>
<sequence>MTQNTISAQVSLFSYPQGGALLDQTLADRLPNAQPVSIQAIFDELTYGEQAQKVGQGGRQAAWFITTSFGDVVLRHYRRGGLMAKVTDRLYFWAGAERTRSWREFQIMEYLYEQDVAVPKVLGAYWWRHGLCYTAALITARIPGAKPLASDLSDVYLQPVAIEIARMHQLGVWHADLNAYNILLDDGMAAWLIDFDRAQQVPLTSRLIQQNLLRLRRSLVKLHGQAGEHWWQKFYLIYSSLMQS</sequence>
<dbReference type="NCBIfam" id="NF002475">
    <property type="entry name" value="PRK01723.1"/>
    <property type="match status" value="1"/>
</dbReference>
<evidence type="ECO:0000256" key="13">
    <source>
        <dbReference type="ARBA" id="ARBA00029511"/>
    </source>
</evidence>
<keyword evidence="12 15" id="KW-0472">Membrane</keyword>
<feature type="active site" evidence="15">
    <location>
        <position position="176"/>
    </location>
</feature>
<accession>A0ABT8END1</accession>
<keyword evidence="11 15" id="KW-0448">Lipopolysaccharide biosynthesis</keyword>
<protein>
    <recommendedName>
        <fullName evidence="13 15">3-deoxy-D-manno-octulosonic acid kinase</fullName>
        <shortName evidence="15">Kdo kinase</shortName>
        <ecNumber evidence="4 15">2.7.1.166</ecNumber>
    </recommendedName>
</protein>
<keyword evidence="5 15" id="KW-1003">Cell membrane</keyword>
<comment type="similarity">
    <text evidence="3 15">Belongs to the protein kinase superfamily. KdkA/RfaP family.</text>
</comment>
<dbReference type="Gene3D" id="1.10.510.10">
    <property type="entry name" value="Transferase(Phosphotransferase) domain 1"/>
    <property type="match status" value="1"/>
</dbReference>
<name>A0ABT8END1_9BURK</name>
<dbReference type="GO" id="GO:0016301">
    <property type="term" value="F:kinase activity"/>
    <property type="evidence" value="ECO:0007669"/>
    <property type="project" value="UniProtKB-KW"/>
</dbReference>
<comment type="caution">
    <text evidence="16">The sequence shown here is derived from an EMBL/GenBank/DDBJ whole genome shotgun (WGS) entry which is preliminary data.</text>
</comment>
<dbReference type="Pfam" id="PF06293">
    <property type="entry name" value="Kdo"/>
    <property type="match status" value="1"/>
</dbReference>
<keyword evidence="10 15" id="KW-0067">ATP-binding</keyword>
<evidence type="ECO:0000256" key="12">
    <source>
        <dbReference type="ARBA" id="ARBA00023136"/>
    </source>
</evidence>
<evidence type="ECO:0000256" key="7">
    <source>
        <dbReference type="ARBA" id="ARBA00022679"/>
    </source>
</evidence>
<evidence type="ECO:0000256" key="14">
    <source>
        <dbReference type="ARBA" id="ARBA00034417"/>
    </source>
</evidence>
<comment type="pathway">
    <text evidence="2 15">Bacterial outer membrane biogenesis; LPS core biosynthesis.</text>
</comment>
<evidence type="ECO:0000256" key="6">
    <source>
        <dbReference type="ARBA" id="ARBA00022519"/>
    </source>
</evidence>
<evidence type="ECO:0000256" key="3">
    <source>
        <dbReference type="ARBA" id="ARBA00010327"/>
    </source>
</evidence>
<comment type="function">
    <text evidence="15">Catalyzes the ATP-dependent phosphorylation of the 3-deoxy-D-manno-octulosonic acid (Kdo) residue in Kdo-lipid IV(A) at the 4-OH position.</text>
</comment>
<evidence type="ECO:0000256" key="10">
    <source>
        <dbReference type="ARBA" id="ARBA00022840"/>
    </source>
</evidence>
<evidence type="ECO:0000256" key="1">
    <source>
        <dbReference type="ARBA" id="ARBA00004515"/>
    </source>
</evidence>
<dbReference type="RefSeq" id="WP_266123676.1">
    <property type="nucleotide sequence ID" value="NZ_JAJHNU010000005.1"/>
</dbReference>
<reference evidence="16" key="1">
    <citation type="submission" date="2021-11" db="EMBL/GenBank/DDBJ databases">
        <title>Draft genome sequence of Alcaligenes endophyticus type strain CCUG 75668T.</title>
        <authorList>
            <person name="Salva-Serra F."/>
            <person name="Duran R.E."/>
            <person name="Seeger M."/>
            <person name="Moore E.R.B."/>
            <person name="Jaen-Luchoro D."/>
        </authorList>
    </citation>
    <scope>NUCLEOTIDE SEQUENCE</scope>
    <source>
        <strain evidence="16">CCUG 75668</strain>
    </source>
</reference>
<evidence type="ECO:0000256" key="15">
    <source>
        <dbReference type="HAMAP-Rule" id="MF_00521"/>
    </source>
</evidence>
<evidence type="ECO:0000313" key="16">
    <source>
        <dbReference type="EMBL" id="MDN4122805.1"/>
    </source>
</evidence>
<dbReference type="InterPro" id="IPR022826">
    <property type="entry name" value="KDO_kinase"/>
</dbReference>